<evidence type="ECO:0000313" key="2">
    <source>
        <dbReference type="EMBL" id="MBP0459859.1"/>
    </source>
</evidence>
<feature type="compositionally biased region" description="Basic and acidic residues" evidence="1">
    <location>
        <begin position="40"/>
        <end position="65"/>
    </location>
</feature>
<sequence length="65" mass="7703">MTSHDNSQDPDPEQKAEELERESKREGRRVEEAEEAPFTARRERMHEKEDPEVEREGKKTSSDYV</sequence>
<keyword evidence="3" id="KW-1185">Reference proteome</keyword>
<comment type="caution">
    <text evidence="2">The sequence shown here is derived from an EMBL/GenBank/DDBJ whole genome shotgun (WGS) entry which is preliminary data.</text>
</comment>
<protein>
    <submittedName>
        <fullName evidence="2">Uncharacterized protein</fullName>
    </submittedName>
</protein>
<feature type="region of interest" description="Disordered" evidence="1">
    <location>
        <begin position="1"/>
        <end position="65"/>
    </location>
</feature>
<name>A0A940MEN5_9ACTN</name>
<reference evidence="2" key="1">
    <citation type="submission" date="2021-03" db="EMBL/GenBank/DDBJ databases">
        <title>Whole genome sequence of Streptomyces bomunensis MMS17-BM035.</title>
        <authorList>
            <person name="Lee J.H."/>
        </authorList>
    </citation>
    <scope>NUCLEOTIDE SEQUENCE</scope>
    <source>
        <strain evidence="2">MMS17-BM035</strain>
    </source>
</reference>
<dbReference type="RefSeq" id="WP_209342022.1">
    <property type="nucleotide sequence ID" value="NZ_JAGIQL010000089.1"/>
</dbReference>
<evidence type="ECO:0000256" key="1">
    <source>
        <dbReference type="SAM" id="MobiDB-lite"/>
    </source>
</evidence>
<dbReference type="Proteomes" id="UP000670475">
    <property type="component" value="Unassembled WGS sequence"/>
</dbReference>
<accession>A0A940MEN5</accession>
<dbReference type="AlphaFoldDB" id="A0A940MEN5"/>
<gene>
    <name evidence="2" type="ORF">JFN87_20520</name>
</gene>
<evidence type="ECO:0000313" key="3">
    <source>
        <dbReference type="Proteomes" id="UP000670475"/>
    </source>
</evidence>
<organism evidence="2 3">
    <name type="scientific">Streptomyces montanisoli</name>
    <dbReference type="NCBI Taxonomy" id="2798581"/>
    <lineage>
        <taxon>Bacteria</taxon>
        <taxon>Bacillati</taxon>
        <taxon>Actinomycetota</taxon>
        <taxon>Actinomycetes</taxon>
        <taxon>Kitasatosporales</taxon>
        <taxon>Streptomycetaceae</taxon>
        <taxon>Streptomyces</taxon>
    </lineage>
</organism>
<proteinExistence type="predicted"/>
<dbReference type="EMBL" id="JAGIQL010000089">
    <property type="protein sequence ID" value="MBP0459859.1"/>
    <property type="molecule type" value="Genomic_DNA"/>
</dbReference>
<feature type="compositionally biased region" description="Basic and acidic residues" evidence="1">
    <location>
        <begin position="12"/>
        <end position="31"/>
    </location>
</feature>